<dbReference type="STRING" id="80854.MVIS_1555"/>
<dbReference type="OrthoDB" id="5723059at2"/>
<gene>
    <name evidence="5" type="ORF">NVI5450_1107</name>
</gene>
<evidence type="ECO:0000256" key="2">
    <source>
        <dbReference type="ARBA" id="ARBA00023015"/>
    </source>
</evidence>
<dbReference type="Proteomes" id="UP000183794">
    <property type="component" value="Unassembled WGS sequence"/>
</dbReference>
<dbReference type="HOGENOM" id="CLU_039613_1_4_6"/>
<organism evidence="5 6">
    <name type="scientific">Moritella viscosa</name>
    <dbReference type="NCBI Taxonomy" id="80854"/>
    <lineage>
        <taxon>Bacteria</taxon>
        <taxon>Pseudomonadati</taxon>
        <taxon>Pseudomonadota</taxon>
        <taxon>Gammaproteobacteria</taxon>
        <taxon>Alteromonadales</taxon>
        <taxon>Moritellaceae</taxon>
        <taxon>Moritella</taxon>
    </lineage>
</organism>
<evidence type="ECO:0000256" key="4">
    <source>
        <dbReference type="ARBA" id="ARBA00023163"/>
    </source>
</evidence>
<evidence type="ECO:0000256" key="1">
    <source>
        <dbReference type="ARBA" id="ARBA00009437"/>
    </source>
</evidence>
<dbReference type="KEGG" id="mvs:MVIS_1555"/>
<dbReference type="AlphaFoldDB" id="A0A090IHS7"/>
<dbReference type="Pfam" id="PF00126">
    <property type="entry name" value="HTH_1"/>
    <property type="match status" value="1"/>
</dbReference>
<evidence type="ECO:0000313" key="6">
    <source>
        <dbReference type="Proteomes" id="UP000183794"/>
    </source>
</evidence>
<dbReference type="InterPro" id="IPR036390">
    <property type="entry name" value="WH_DNA-bd_sf"/>
</dbReference>
<dbReference type="SUPFAM" id="SSF46785">
    <property type="entry name" value="Winged helix' DNA-binding domain"/>
    <property type="match status" value="1"/>
</dbReference>
<protein>
    <submittedName>
        <fullName evidence="5">Transcriptional regulator</fullName>
    </submittedName>
</protein>
<dbReference type="PANTHER" id="PTHR30579">
    <property type="entry name" value="TRANSCRIPTIONAL REGULATOR"/>
    <property type="match status" value="1"/>
</dbReference>
<dbReference type="PRINTS" id="PR00039">
    <property type="entry name" value="HTHLYSR"/>
</dbReference>
<dbReference type="InterPro" id="IPR000847">
    <property type="entry name" value="LysR_HTH_N"/>
</dbReference>
<accession>A0A090IHS7</accession>
<keyword evidence="2" id="KW-0805">Transcription regulation</keyword>
<comment type="similarity">
    <text evidence="1">Belongs to the LysR transcriptional regulatory family.</text>
</comment>
<dbReference type="SUPFAM" id="SSF53850">
    <property type="entry name" value="Periplasmic binding protein-like II"/>
    <property type="match status" value="1"/>
</dbReference>
<keyword evidence="3" id="KW-0238">DNA-binding</keyword>
<dbReference type="EMBL" id="FPLD01000036">
    <property type="protein sequence ID" value="SGY90318.1"/>
    <property type="molecule type" value="Genomic_DNA"/>
</dbReference>
<dbReference type="RefSeq" id="WP_045109865.1">
    <property type="nucleotide sequence ID" value="NZ_CAWRBC010000158.1"/>
</dbReference>
<keyword evidence="4" id="KW-0804">Transcription</keyword>
<dbReference type="InterPro" id="IPR050176">
    <property type="entry name" value="LTTR"/>
</dbReference>
<dbReference type="GO" id="GO:0003677">
    <property type="term" value="F:DNA binding"/>
    <property type="evidence" value="ECO:0007669"/>
    <property type="project" value="UniProtKB-KW"/>
</dbReference>
<dbReference type="Gene3D" id="1.10.10.10">
    <property type="entry name" value="Winged helix-like DNA-binding domain superfamily/Winged helix DNA-binding domain"/>
    <property type="match status" value="1"/>
</dbReference>
<dbReference type="GO" id="GO:0003700">
    <property type="term" value="F:DNA-binding transcription factor activity"/>
    <property type="evidence" value="ECO:0007669"/>
    <property type="project" value="InterPro"/>
</dbReference>
<dbReference type="PATRIC" id="fig|80854.5.peg.1654"/>
<dbReference type="InterPro" id="IPR005119">
    <property type="entry name" value="LysR_subst-bd"/>
</dbReference>
<dbReference type="PROSITE" id="PS50931">
    <property type="entry name" value="HTH_LYSR"/>
    <property type="match status" value="1"/>
</dbReference>
<dbReference type="Gene3D" id="3.40.190.10">
    <property type="entry name" value="Periplasmic binding protein-like II"/>
    <property type="match status" value="2"/>
</dbReference>
<evidence type="ECO:0000256" key="3">
    <source>
        <dbReference type="ARBA" id="ARBA00023125"/>
    </source>
</evidence>
<dbReference type="FunFam" id="1.10.10.10:FF:000001">
    <property type="entry name" value="LysR family transcriptional regulator"/>
    <property type="match status" value="1"/>
</dbReference>
<dbReference type="PANTHER" id="PTHR30579:SF7">
    <property type="entry name" value="HTH-TYPE TRANSCRIPTIONAL REGULATOR LRHA-RELATED"/>
    <property type="match status" value="1"/>
</dbReference>
<proteinExistence type="inferred from homology"/>
<dbReference type="Pfam" id="PF03466">
    <property type="entry name" value="LysR_substrate"/>
    <property type="match status" value="1"/>
</dbReference>
<reference evidence="5 6" key="1">
    <citation type="submission" date="2016-11" db="EMBL/GenBank/DDBJ databases">
        <authorList>
            <person name="Jaros S."/>
            <person name="Januszkiewicz K."/>
            <person name="Wedrychowicz H."/>
        </authorList>
    </citation>
    <scope>NUCLEOTIDE SEQUENCE [LARGE SCALE GENOMIC DNA]</scope>
    <source>
        <strain evidence="5">NVI 5450</strain>
    </source>
</reference>
<name>A0A090IHS7_9GAMM</name>
<sequence>MDIDALRSFIAFVDTGSFTRAAKQVCRTQSAISMQMKKLEQEANQRLFIKKGRNLSLTTEGQVLVSYARRILALHDDVLTEFATVKNNRPIIIGCPDDYVVSVLPEIMQLIQEKTPNQKFRIHCDNTVKLRIMLDNGEVDLAIITRAPESQEGYLLQHDKAVWVYYGHKELLTRPTLPLILFEENCKVHSAAVDGLDKINRKYSIVCISPSATAIKAIIKNGTGIGTMVASTVPDDFTIITDPSLPPLAAVDIVLALASKPHPHYTATEVTQLSALYRRGFHASNKIKIDKLEKATLNCIC</sequence>
<evidence type="ECO:0000313" key="5">
    <source>
        <dbReference type="EMBL" id="SGY90318.1"/>
    </source>
</evidence>
<dbReference type="InterPro" id="IPR036388">
    <property type="entry name" value="WH-like_DNA-bd_sf"/>
</dbReference>